<evidence type="ECO:0000256" key="1">
    <source>
        <dbReference type="SAM" id="Phobius"/>
    </source>
</evidence>
<dbReference type="EMBL" id="JBHLVX010000043">
    <property type="protein sequence ID" value="MFC0268588.1"/>
    <property type="molecule type" value="Genomic_DNA"/>
</dbReference>
<feature type="transmembrane region" description="Helical" evidence="1">
    <location>
        <begin position="6"/>
        <end position="22"/>
    </location>
</feature>
<reference evidence="2 3" key="1">
    <citation type="submission" date="2024-09" db="EMBL/GenBank/DDBJ databases">
        <authorList>
            <person name="Sun Q."/>
            <person name="Mori K."/>
        </authorList>
    </citation>
    <scope>NUCLEOTIDE SEQUENCE [LARGE SCALE GENOMIC DNA]</scope>
    <source>
        <strain evidence="2 3">CCM 7415</strain>
    </source>
</reference>
<evidence type="ECO:0000313" key="3">
    <source>
        <dbReference type="Proteomes" id="UP001589814"/>
    </source>
</evidence>
<name>A0ABV6G506_9GAMM</name>
<keyword evidence="1" id="KW-0812">Transmembrane</keyword>
<proteinExistence type="predicted"/>
<comment type="caution">
    <text evidence="2">The sequence shown here is derived from an EMBL/GenBank/DDBJ whole genome shotgun (WGS) entry which is preliminary data.</text>
</comment>
<protein>
    <submittedName>
        <fullName evidence="2">Uncharacterized protein</fullName>
    </submittedName>
</protein>
<dbReference type="RefSeq" id="WP_019950192.1">
    <property type="nucleotide sequence ID" value="NZ_JBHLVX010000043.1"/>
</dbReference>
<gene>
    <name evidence="2" type="ORF">ACFFHW_11455</name>
</gene>
<keyword evidence="1" id="KW-0472">Membrane</keyword>
<accession>A0ABV6G506</accession>
<evidence type="ECO:0000313" key="2">
    <source>
        <dbReference type="EMBL" id="MFC0268588.1"/>
    </source>
</evidence>
<keyword evidence="3" id="KW-1185">Reference proteome</keyword>
<organism evidence="2 3">
    <name type="scientific">Kushneria aurantia</name>
    <dbReference type="NCBI Taxonomy" id="504092"/>
    <lineage>
        <taxon>Bacteria</taxon>
        <taxon>Pseudomonadati</taxon>
        <taxon>Pseudomonadota</taxon>
        <taxon>Gammaproteobacteria</taxon>
        <taxon>Oceanospirillales</taxon>
        <taxon>Halomonadaceae</taxon>
        <taxon>Kushneria</taxon>
    </lineage>
</organism>
<keyword evidence="1" id="KW-1133">Transmembrane helix</keyword>
<dbReference type="Proteomes" id="UP001589814">
    <property type="component" value="Unassembled WGS sequence"/>
</dbReference>
<sequence>MDLLLTAPLGAMAAICLVMVWNQRRENRGKPSLTDRAIDWIARIIA</sequence>